<dbReference type="PANTHER" id="PTHR43750:SF3">
    <property type="entry name" value="UDP-GLUCOSE 6-DEHYDROGENASE TUAD"/>
    <property type="match status" value="1"/>
</dbReference>
<dbReference type="Proteomes" id="UP000019254">
    <property type="component" value="Unassembled WGS sequence"/>
</dbReference>
<evidence type="ECO:0000256" key="5">
    <source>
        <dbReference type="PIRSR" id="PIRSR500134-1"/>
    </source>
</evidence>
<dbReference type="GO" id="GO:0051287">
    <property type="term" value="F:NAD binding"/>
    <property type="evidence" value="ECO:0007669"/>
    <property type="project" value="InterPro"/>
</dbReference>
<dbReference type="Pfam" id="PF03721">
    <property type="entry name" value="UDPG_MGDP_dh_N"/>
    <property type="match status" value="1"/>
</dbReference>
<dbReference type="EMBL" id="AODE01000078">
    <property type="protein sequence ID" value="EUJ22834.1"/>
    <property type="molecule type" value="Genomic_DNA"/>
</dbReference>
<dbReference type="InterPro" id="IPR001732">
    <property type="entry name" value="UDP-Glc/GDP-Man_DH_N"/>
</dbReference>
<dbReference type="EC" id="1.1.1.22" evidence="3"/>
<name>W7B6C3_9LIST</name>
<dbReference type="PIRSF" id="PIRSF000124">
    <property type="entry name" value="UDPglc_GDPman_dh"/>
    <property type="match status" value="1"/>
</dbReference>
<feature type="binding site" evidence="7">
    <location>
        <position position="35"/>
    </location>
    <ligand>
        <name>NAD(+)</name>
        <dbReference type="ChEBI" id="CHEBI:57540"/>
    </ligand>
</feature>
<dbReference type="Pfam" id="PF00984">
    <property type="entry name" value="UDPG_MGDP_dh"/>
    <property type="match status" value="1"/>
</dbReference>
<dbReference type="AlphaFoldDB" id="W7B6C3"/>
<dbReference type="RefSeq" id="WP_036082728.1">
    <property type="nucleotide sequence ID" value="NZ_AODE01000078.1"/>
</dbReference>
<feature type="binding site" evidence="6">
    <location>
        <position position="204"/>
    </location>
    <ligand>
        <name>substrate</name>
    </ligand>
</feature>
<protein>
    <recommendedName>
        <fullName evidence="3">UDP-glucose 6-dehydrogenase</fullName>
        <ecNumber evidence="3">1.1.1.22</ecNumber>
    </recommendedName>
</protein>
<accession>W7B6C3</accession>
<keyword evidence="7" id="KW-0520">NAD</keyword>
<dbReference type="SUPFAM" id="SSF51735">
    <property type="entry name" value="NAD(P)-binding Rossmann-fold domains"/>
    <property type="match status" value="1"/>
</dbReference>
<comment type="pathway">
    <text evidence="1">Nucleotide-sugar biosynthesis; UDP-alpha-D-glucuronate biosynthesis; UDP-alpha-D-glucuronate from UDP-alpha-D-glucose: step 1/1.</text>
</comment>
<dbReference type="GO" id="GO:0006065">
    <property type="term" value="P:UDP-glucuronate biosynthetic process"/>
    <property type="evidence" value="ECO:0007669"/>
    <property type="project" value="UniProtKB-UniPathway"/>
</dbReference>
<dbReference type="Gene3D" id="1.20.5.100">
    <property type="entry name" value="Cytochrome c1, transmembrane anchor, C-terminal"/>
    <property type="match status" value="1"/>
</dbReference>
<dbReference type="PANTHER" id="PTHR43750">
    <property type="entry name" value="UDP-GLUCOSE 6-DEHYDROGENASE TUAD"/>
    <property type="match status" value="1"/>
</dbReference>
<proteinExistence type="inferred from homology"/>
<evidence type="ECO:0000256" key="3">
    <source>
        <dbReference type="ARBA" id="ARBA00012954"/>
    </source>
</evidence>
<feature type="binding site" evidence="6">
    <location>
        <begin position="249"/>
        <end position="253"/>
    </location>
    <ligand>
        <name>substrate</name>
    </ligand>
</feature>
<dbReference type="InterPro" id="IPR028357">
    <property type="entry name" value="UDPglc_DH_bac"/>
</dbReference>
<dbReference type="GO" id="GO:0003979">
    <property type="term" value="F:UDP-glucose 6-dehydrogenase activity"/>
    <property type="evidence" value="ECO:0007669"/>
    <property type="project" value="UniProtKB-EC"/>
</dbReference>
<dbReference type="PIRSF" id="PIRSF500134">
    <property type="entry name" value="UDPglc_DH_bac"/>
    <property type="match status" value="1"/>
</dbReference>
<dbReference type="OrthoDB" id="9803238at2"/>
<evidence type="ECO:0000259" key="8">
    <source>
        <dbReference type="Pfam" id="PF00984"/>
    </source>
</evidence>
<evidence type="ECO:0000256" key="2">
    <source>
        <dbReference type="ARBA" id="ARBA00006601"/>
    </source>
</evidence>
<evidence type="ECO:0000256" key="1">
    <source>
        <dbReference type="ARBA" id="ARBA00004701"/>
    </source>
</evidence>
<evidence type="ECO:0000256" key="6">
    <source>
        <dbReference type="PIRSR" id="PIRSR500134-2"/>
    </source>
</evidence>
<evidence type="ECO:0000256" key="7">
    <source>
        <dbReference type="PIRSR" id="PIRSR500134-3"/>
    </source>
</evidence>
<feature type="non-terminal residue" evidence="10">
    <location>
        <position position="265"/>
    </location>
</feature>
<comment type="similarity">
    <text evidence="2">Belongs to the UDP-glucose/GDP-mannose dehydrogenase family.</text>
</comment>
<feature type="binding site" evidence="7">
    <location>
        <position position="86"/>
    </location>
    <ligand>
        <name>NAD(+)</name>
        <dbReference type="ChEBI" id="CHEBI:57540"/>
    </ligand>
</feature>
<evidence type="ECO:0000313" key="11">
    <source>
        <dbReference type="Proteomes" id="UP000019254"/>
    </source>
</evidence>
<feature type="domain" description="UDP-glucose/GDP-mannose dehydrogenase N-terminal" evidence="9">
    <location>
        <begin position="1"/>
        <end position="184"/>
    </location>
</feature>
<dbReference type="InterPro" id="IPR017476">
    <property type="entry name" value="UDP-Glc/GDP-Man"/>
</dbReference>
<dbReference type="STRING" id="1265820.PCORN_19070"/>
<dbReference type="SUPFAM" id="SSF48179">
    <property type="entry name" value="6-phosphogluconate dehydrogenase C-terminal domain-like"/>
    <property type="match status" value="1"/>
</dbReference>
<feature type="binding site" evidence="6">
    <location>
        <position position="257"/>
    </location>
    <ligand>
        <name>substrate</name>
    </ligand>
</feature>
<feature type="binding site" evidence="7">
    <location>
        <position position="121"/>
    </location>
    <ligand>
        <name>NAD(+)</name>
        <dbReference type="ChEBI" id="CHEBI:57540"/>
    </ligand>
</feature>
<reference evidence="10 11" key="1">
    <citation type="journal article" date="2014" name="Int. J. Syst. Evol. Microbiol.">
        <title>Listeria floridensis sp. nov., Listeria aquatica sp. nov., Listeria cornellensis sp. nov., Listeria riparia sp. nov. and Listeria grandensis sp. nov., from agricultural and natural environments.</title>
        <authorList>
            <person name="den Bakker H.C."/>
            <person name="Warchocki S."/>
            <person name="Wright E.M."/>
            <person name="Allred A.F."/>
            <person name="Ahlstrom C."/>
            <person name="Manuel C.S."/>
            <person name="Stasiewicz M.J."/>
            <person name="Burrell A."/>
            <person name="Roof S."/>
            <person name="Strawn L."/>
            <person name="Fortes E.D."/>
            <person name="Nightingale K.K."/>
            <person name="Kephart D."/>
            <person name="Wiedmann M."/>
        </authorList>
    </citation>
    <scope>NUCLEOTIDE SEQUENCE [LARGE SCALE GENOMIC DNA]</scope>
    <source>
        <strain evidence="11">FSL F6-969</strain>
    </source>
</reference>
<sequence length="265" mass="27569">MKIAVAGVGYVGLVSAVGFAHHGHTVTAVDVDAMKMAGLAAGISPIFEPGLEALLQEQLAAGRIQFTTDGARAYADAEAIVIGVGTPENEDGSANLAAVYQVAQEIGSSIQQDCLVIVKSTVPVGTNDKIEAIVRGALQSAADVDIVSNPEFLAQGSAVYDTLHGSRIVVGAESPTADAKMREIYADYGQPIVSVSRKSAELIKYASNDFLALKISFVNEIANLCDILGADIEEVTEGMGYDPRIGNSFLRAGIGYGGSCFPKDT</sequence>
<comment type="caution">
    <text evidence="10">The sequence shown here is derived from an EMBL/GenBank/DDBJ whole genome shotgun (WGS) entry which is preliminary data.</text>
</comment>
<dbReference type="UniPathway" id="UPA00038">
    <property type="reaction ID" value="UER00491"/>
</dbReference>
<evidence type="ECO:0000259" key="9">
    <source>
        <dbReference type="Pfam" id="PF03721"/>
    </source>
</evidence>
<comment type="catalytic activity">
    <reaction evidence="4">
        <text>UDP-alpha-D-glucose + 2 NAD(+) + H2O = UDP-alpha-D-glucuronate + 2 NADH + 3 H(+)</text>
        <dbReference type="Rhea" id="RHEA:23596"/>
        <dbReference type="ChEBI" id="CHEBI:15377"/>
        <dbReference type="ChEBI" id="CHEBI:15378"/>
        <dbReference type="ChEBI" id="CHEBI:57540"/>
        <dbReference type="ChEBI" id="CHEBI:57945"/>
        <dbReference type="ChEBI" id="CHEBI:58052"/>
        <dbReference type="ChEBI" id="CHEBI:58885"/>
        <dbReference type="EC" id="1.1.1.22"/>
    </reaction>
</comment>
<gene>
    <name evidence="10" type="ORF">PCORN_19070</name>
</gene>
<dbReference type="NCBIfam" id="TIGR03026">
    <property type="entry name" value="NDP-sugDHase"/>
    <property type="match status" value="1"/>
</dbReference>
<dbReference type="InterPro" id="IPR014026">
    <property type="entry name" value="UDP-Glc/GDP-Man_DH_dimer"/>
</dbReference>
<feature type="domain" description="UDP-glucose/GDP-mannose dehydrogenase dimerisation" evidence="8">
    <location>
        <begin position="198"/>
        <end position="265"/>
    </location>
</feature>
<organism evidence="10 11">
    <name type="scientific">Listeria cornellensis FSL F6-0969</name>
    <dbReference type="NCBI Taxonomy" id="1265820"/>
    <lineage>
        <taxon>Bacteria</taxon>
        <taxon>Bacillati</taxon>
        <taxon>Bacillota</taxon>
        <taxon>Bacilli</taxon>
        <taxon>Bacillales</taxon>
        <taxon>Listeriaceae</taxon>
        <taxon>Listeria</taxon>
    </lineage>
</organism>
<dbReference type="Gene3D" id="3.40.50.720">
    <property type="entry name" value="NAD(P)-binding Rossmann-like Domain"/>
    <property type="match status" value="2"/>
</dbReference>
<evidence type="ECO:0000256" key="4">
    <source>
        <dbReference type="ARBA" id="ARBA00047473"/>
    </source>
</evidence>
<evidence type="ECO:0000313" key="10">
    <source>
        <dbReference type="EMBL" id="EUJ22834.1"/>
    </source>
</evidence>
<dbReference type="InterPro" id="IPR036291">
    <property type="entry name" value="NAD(P)-bd_dom_sf"/>
</dbReference>
<dbReference type="GO" id="GO:0000271">
    <property type="term" value="P:polysaccharide biosynthetic process"/>
    <property type="evidence" value="ECO:0007669"/>
    <property type="project" value="InterPro"/>
</dbReference>
<dbReference type="InterPro" id="IPR008927">
    <property type="entry name" value="6-PGluconate_DH-like_C_sf"/>
</dbReference>
<feature type="binding site" evidence="7">
    <location>
        <position position="30"/>
    </location>
    <ligand>
        <name>NAD(+)</name>
        <dbReference type="ChEBI" id="CHEBI:57540"/>
    </ligand>
</feature>
<feature type="binding site" evidence="7">
    <location>
        <position position="263"/>
    </location>
    <ligand>
        <name>NAD(+)</name>
        <dbReference type="ChEBI" id="CHEBI:57540"/>
    </ligand>
</feature>
<feature type="active site" description="Nucleophile" evidence="5">
    <location>
        <position position="260"/>
    </location>
</feature>
<keyword evidence="11" id="KW-1185">Reference proteome</keyword>